<name>A0A0M9F082_FUSLA</name>
<evidence type="ECO:0000256" key="1">
    <source>
        <dbReference type="ARBA" id="ARBA00010465"/>
    </source>
</evidence>
<dbReference type="InterPro" id="IPR011421">
    <property type="entry name" value="BCNT-C"/>
</dbReference>
<feature type="compositionally biased region" description="Acidic residues" evidence="3">
    <location>
        <begin position="455"/>
        <end position="464"/>
    </location>
</feature>
<dbReference type="Pfam" id="PF15375">
    <property type="entry name" value="FSAF1"/>
    <property type="match status" value="1"/>
</dbReference>
<dbReference type="PROSITE" id="PS51279">
    <property type="entry name" value="BCNT_C"/>
    <property type="match status" value="1"/>
</dbReference>
<dbReference type="Proteomes" id="UP000037904">
    <property type="component" value="Unassembled WGS sequence"/>
</dbReference>
<dbReference type="InterPro" id="IPR027124">
    <property type="entry name" value="Swc5/CFDP1/2"/>
</dbReference>
<sequence length="673" mass="74409">MPPDPLLEEDEQYASSEDSDFAPDDAPNQVSDQSDVEDEKDEGNKAISKRSRPAADEDAADAGYDNSGDEAIIKRGEKRRKKTQTKGVDENEDGGEGGLIKTRRQRAAEKEERKYATNSEPVTIDVDALWAQMIAKTPIPETKVDEPTDTDTNTDPTNKKVEPAVQVTGSTDPDDPSAMIRIKRTYNFAGRVHTEEKLVARDSAEAKLYLASQGDAPSTDSPEKRATRKAFRSAFEPQVDLMPQRSDLNLGMAARIKAGKEIQAKKLNVVDKSRMDWAGYVDKEGIKDELALAGKSKDSYMAREDFLAKSEALREEDSRRARITNAMSITWWGSLVGKCKAEKHNKKFPFNIITQPFVLTTLYKLDLPAMAILGKRKADSEPSISEEDAAAIFRRHFEAQFAPLPDAKELKSSSKKTKHDEESDEDDDGEGGDSDSDEGSDNEDNGEWGGLYGEDSSEEEEEEQPPVIEVVDHSGKQPTVTATMSKRELKAFMSSRPPDQTFTKPEPTPAATPASPNDLPEDAPSLLAQDLELRRLIAESHLLAPTISASGATVAPKAFAAGRTRQKATDMRVQALGSKVSIHKQEKMPMNIRKGIVAAAEAREAKRRREAKENGIILERETSKKKGRQDRRRDMAVDRPGVGRLRGAELRLSDKDIKGIEGTRDTFGRRGRR</sequence>
<keyword evidence="6" id="KW-1185">Reference proteome</keyword>
<dbReference type="AlphaFoldDB" id="A0A0M9F082"/>
<comment type="caution">
    <text evidence="5">The sequence shown here is derived from an EMBL/GenBank/DDBJ whole genome shotgun (WGS) entry which is preliminary data.</text>
</comment>
<comment type="similarity">
    <text evidence="1">Belongs to the SWC5 family.</text>
</comment>
<dbReference type="Pfam" id="PF07572">
    <property type="entry name" value="BCNT"/>
    <property type="match status" value="1"/>
</dbReference>
<evidence type="ECO:0000313" key="5">
    <source>
        <dbReference type="EMBL" id="KPA43116.1"/>
    </source>
</evidence>
<protein>
    <recommendedName>
        <fullName evidence="2">SWR1-complex protein 5</fullName>
    </recommendedName>
</protein>
<evidence type="ECO:0000259" key="4">
    <source>
        <dbReference type="PROSITE" id="PS51279"/>
    </source>
</evidence>
<evidence type="ECO:0000256" key="2">
    <source>
        <dbReference type="ARBA" id="ARBA00019138"/>
    </source>
</evidence>
<reference evidence="5 6" key="1">
    <citation type="submission" date="2015-04" db="EMBL/GenBank/DDBJ databases">
        <title>The draft genome sequence of Fusarium langsethiae, a T-2/HT-2 mycotoxin producer.</title>
        <authorList>
            <person name="Lysoe E."/>
            <person name="Divon H.H."/>
            <person name="Terzi V."/>
            <person name="Orru L."/>
            <person name="Lamontanara A."/>
            <person name="Kolseth A.-K."/>
            <person name="Frandsen R.J."/>
            <person name="Nielsen K."/>
            <person name="Thrane U."/>
        </authorList>
    </citation>
    <scope>NUCLEOTIDE SEQUENCE [LARGE SCALE GENOMIC DNA]</scope>
    <source>
        <strain evidence="5 6">Fl201059</strain>
    </source>
</reference>
<dbReference type="PANTHER" id="PTHR48407">
    <property type="entry name" value="CRANIOFACIAL DEVELOPMENT PROTEIN 1"/>
    <property type="match status" value="1"/>
</dbReference>
<feature type="region of interest" description="Disordered" evidence="3">
    <location>
        <begin position="136"/>
        <end position="178"/>
    </location>
</feature>
<dbReference type="OrthoDB" id="445677at2759"/>
<feature type="region of interest" description="Disordered" evidence="3">
    <location>
        <begin position="404"/>
        <end position="525"/>
    </location>
</feature>
<evidence type="ECO:0000313" key="6">
    <source>
        <dbReference type="Proteomes" id="UP000037904"/>
    </source>
</evidence>
<dbReference type="PANTHER" id="PTHR48407:SF1">
    <property type="entry name" value="CRANIOFACIAL DEVELOPMENT PROTEIN 1"/>
    <property type="match status" value="1"/>
</dbReference>
<feature type="domain" description="BCNT-C" evidence="4">
    <location>
        <begin position="247"/>
        <end position="328"/>
    </location>
</feature>
<accession>A0A0M9F082</accession>
<feature type="compositionally biased region" description="Basic and acidic residues" evidence="3">
    <location>
        <begin position="610"/>
        <end position="624"/>
    </location>
</feature>
<organism evidence="5 6">
    <name type="scientific">Fusarium langsethiae</name>
    <dbReference type="NCBI Taxonomy" id="179993"/>
    <lineage>
        <taxon>Eukaryota</taxon>
        <taxon>Fungi</taxon>
        <taxon>Dikarya</taxon>
        <taxon>Ascomycota</taxon>
        <taxon>Pezizomycotina</taxon>
        <taxon>Sordariomycetes</taxon>
        <taxon>Hypocreomycetidae</taxon>
        <taxon>Hypocreales</taxon>
        <taxon>Nectriaceae</taxon>
        <taxon>Fusarium</taxon>
    </lineage>
</organism>
<feature type="compositionally biased region" description="Basic and acidic residues" evidence="3">
    <location>
        <begin position="646"/>
        <end position="673"/>
    </location>
</feature>
<feature type="compositionally biased region" description="Acidic residues" evidence="3">
    <location>
        <begin position="1"/>
        <end position="23"/>
    </location>
</feature>
<feature type="compositionally biased region" description="Acidic residues" evidence="3">
    <location>
        <begin position="422"/>
        <end position="446"/>
    </location>
</feature>
<feature type="region of interest" description="Disordered" evidence="3">
    <location>
        <begin position="607"/>
        <end position="673"/>
    </location>
</feature>
<gene>
    <name evidence="5" type="ORF">FLAG1_03986</name>
</gene>
<feature type="compositionally biased region" description="Basic and acidic residues" evidence="3">
    <location>
        <begin position="106"/>
        <end position="115"/>
    </location>
</feature>
<dbReference type="EMBL" id="JXCE01000049">
    <property type="protein sequence ID" value="KPA43116.1"/>
    <property type="molecule type" value="Genomic_DNA"/>
</dbReference>
<evidence type="ECO:0000256" key="3">
    <source>
        <dbReference type="SAM" id="MobiDB-lite"/>
    </source>
</evidence>
<dbReference type="InterPro" id="IPR027973">
    <property type="entry name" value="FSAF1-like"/>
</dbReference>
<proteinExistence type="inferred from homology"/>
<feature type="compositionally biased region" description="Low complexity" evidence="3">
    <location>
        <begin position="503"/>
        <end position="516"/>
    </location>
</feature>
<feature type="region of interest" description="Disordered" evidence="3">
    <location>
        <begin position="1"/>
        <end position="121"/>
    </location>
</feature>
<dbReference type="GO" id="GO:0000812">
    <property type="term" value="C:Swr1 complex"/>
    <property type="evidence" value="ECO:0007669"/>
    <property type="project" value="TreeGrafter"/>
</dbReference>